<keyword evidence="5 7" id="KW-1133">Transmembrane helix</keyword>
<comment type="caution">
    <text evidence="9">The sequence shown here is derived from an EMBL/GenBank/DDBJ whole genome shotgun (WGS) entry which is preliminary data.</text>
</comment>
<keyword evidence="2" id="KW-0813">Transport</keyword>
<dbReference type="InterPro" id="IPR011701">
    <property type="entry name" value="MFS"/>
</dbReference>
<comment type="subcellular location">
    <subcellularLocation>
        <location evidence="1">Cell membrane</location>
        <topology evidence="1">Multi-pass membrane protein</topology>
    </subcellularLocation>
</comment>
<feature type="transmembrane region" description="Helical" evidence="7">
    <location>
        <begin position="220"/>
        <end position="237"/>
    </location>
</feature>
<reference evidence="9 10" key="1">
    <citation type="submission" date="2024-06" db="EMBL/GenBank/DDBJ databases">
        <title>Genomic Encyclopedia of Type Strains, Phase IV (KMG-IV): sequencing the most valuable type-strain genomes for metagenomic binning, comparative biology and taxonomic classification.</title>
        <authorList>
            <person name="Goeker M."/>
        </authorList>
    </citation>
    <scope>NUCLEOTIDE SEQUENCE [LARGE SCALE GENOMIC DNA]</scope>
    <source>
        <strain evidence="9 10">DSM 29780</strain>
    </source>
</reference>
<dbReference type="InterPro" id="IPR020846">
    <property type="entry name" value="MFS_dom"/>
</dbReference>
<feature type="transmembrane region" description="Helical" evidence="7">
    <location>
        <begin position="291"/>
        <end position="312"/>
    </location>
</feature>
<feature type="transmembrane region" description="Helical" evidence="7">
    <location>
        <begin position="388"/>
        <end position="408"/>
    </location>
</feature>
<keyword evidence="10" id="KW-1185">Reference proteome</keyword>
<dbReference type="Proteomes" id="UP001549047">
    <property type="component" value="Unassembled WGS sequence"/>
</dbReference>
<evidence type="ECO:0000313" key="10">
    <source>
        <dbReference type="Proteomes" id="UP001549047"/>
    </source>
</evidence>
<dbReference type="Gene3D" id="1.20.1250.20">
    <property type="entry name" value="MFS general substrate transporter like domains"/>
    <property type="match status" value="1"/>
</dbReference>
<dbReference type="PANTHER" id="PTHR42718:SF46">
    <property type="entry name" value="BLR6921 PROTEIN"/>
    <property type="match status" value="1"/>
</dbReference>
<name>A0ABV2J261_9HYPH</name>
<dbReference type="PANTHER" id="PTHR42718">
    <property type="entry name" value="MAJOR FACILITATOR SUPERFAMILY MULTIDRUG TRANSPORTER MFSC"/>
    <property type="match status" value="1"/>
</dbReference>
<keyword evidence="3" id="KW-1003">Cell membrane</keyword>
<dbReference type="CDD" id="cd17503">
    <property type="entry name" value="MFS_LmrB_MDR_like"/>
    <property type="match status" value="1"/>
</dbReference>
<dbReference type="PRINTS" id="PR01036">
    <property type="entry name" value="TCRTETB"/>
</dbReference>
<organism evidence="9 10">
    <name type="scientific">Rhizobium aquaticum</name>
    <dbReference type="NCBI Taxonomy" id="1549636"/>
    <lineage>
        <taxon>Bacteria</taxon>
        <taxon>Pseudomonadati</taxon>
        <taxon>Pseudomonadota</taxon>
        <taxon>Alphaproteobacteria</taxon>
        <taxon>Hyphomicrobiales</taxon>
        <taxon>Rhizobiaceae</taxon>
        <taxon>Rhizobium/Agrobacterium group</taxon>
        <taxon>Rhizobium</taxon>
    </lineage>
</organism>
<feature type="transmembrane region" description="Helical" evidence="7">
    <location>
        <begin position="70"/>
        <end position="90"/>
    </location>
</feature>
<feature type="transmembrane region" description="Helical" evidence="7">
    <location>
        <begin position="34"/>
        <end position="58"/>
    </location>
</feature>
<feature type="transmembrane region" description="Helical" evidence="7">
    <location>
        <begin position="420"/>
        <end position="443"/>
    </location>
</feature>
<feature type="transmembrane region" description="Helical" evidence="7">
    <location>
        <begin position="192"/>
        <end position="214"/>
    </location>
</feature>
<dbReference type="PROSITE" id="PS50850">
    <property type="entry name" value="MFS"/>
    <property type="match status" value="1"/>
</dbReference>
<feature type="domain" description="Major facilitator superfamily (MFS) profile" evidence="8">
    <location>
        <begin position="5"/>
        <end position="447"/>
    </location>
</feature>
<feature type="transmembrane region" description="Helical" evidence="7">
    <location>
        <begin position="157"/>
        <end position="180"/>
    </location>
</feature>
<feature type="transmembrane region" description="Helical" evidence="7">
    <location>
        <begin position="257"/>
        <end position="279"/>
    </location>
</feature>
<evidence type="ECO:0000256" key="6">
    <source>
        <dbReference type="ARBA" id="ARBA00023136"/>
    </source>
</evidence>
<evidence type="ECO:0000256" key="7">
    <source>
        <dbReference type="SAM" id="Phobius"/>
    </source>
</evidence>
<evidence type="ECO:0000256" key="5">
    <source>
        <dbReference type="ARBA" id="ARBA00022989"/>
    </source>
</evidence>
<evidence type="ECO:0000259" key="8">
    <source>
        <dbReference type="PROSITE" id="PS50850"/>
    </source>
</evidence>
<dbReference type="Gene3D" id="1.20.1720.10">
    <property type="entry name" value="Multidrug resistance protein D"/>
    <property type="match status" value="1"/>
</dbReference>
<feature type="transmembrane region" description="Helical" evidence="7">
    <location>
        <begin position="96"/>
        <end position="117"/>
    </location>
</feature>
<evidence type="ECO:0000256" key="1">
    <source>
        <dbReference type="ARBA" id="ARBA00004651"/>
    </source>
</evidence>
<dbReference type="InterPro" id="IPR036259">
    <property type="entry name" value="MFS_trans_sf"/>
</dbReference>
<evidence type="ECO:0000256" key="2">
    <source>
        <dbReference type="ARBA" id="ARBA00022448"/>
    </source>
</evidence>
<dbReference type="RefSeq" id="WP_354556465.1">
    <property type="nucleotide sequence ID" value="NZ_JBEPMB010000002.1"/>
</dbReference>
<feature type="transmembrane region" description="Helical" evidence="7">
    <location>
        <begin position="324"/>
        <end position="342"/>
    </location>
</feature>
<gene>
    <name evidence="9" type="ORF">ABID16_002303</name>
</gene>
<dbReference type="Pfam" id="PF07690">
    <property type="entry name" value="MFS_1"/>
    <property type="match status" value="1"/>
</dbReference>
<keyword evidence="4 7" id="KW-0812">Transmembrane</keyword>
<evidence type="ECO:0000256" key="3">
    <source>
        <dbReference type="ARBA" id="ARBA00022475"/>
    </source>
</evidence>
<dbReference type="SUPFAM" id="SSF103473">
    <property type="entry name" value="MFS general substrate transporter"/>
    <property type="match status" value="1"/>
</dbReference>
<protein>
    <submittedName>
        <fullName evidence="9">EmrB/QacA subfamily drug resistance transporter</fullName>
    </submittedName>
</protein>
<accession>A0ABV2J261</accession>
<dbReference type="EMBL" id="JBEPMB010000002">
    <property type="protein sequence ID" value="MET3613974.1"/>
    <property type="molecule type" value="Genomic_DNA"/>
</dbReference>
<proteinExistence type="predicted"/>
<evidence type="ECO:0000256" key="4">
    <source>
        <dbReference type="ARBA" id="ARBA00022692"/>
    </source>
</evidence>
<keyword evidence="6 7" id="KW-0472">Membrane</keyword>
<feature type="transmembrane region" description="Helical" evidence="7">
    <location>
        <begin position="129"/>
        <end position="151"/>
    </location>
</feature>
<evidence type="ECO:0000313" key="9">
    <source>
        <dbReference type="EMBL" id="MET3613974.1"/>
    </source>
</evidence>
<feature type="transmembrane region" description="Helical" evidence="7">
    <location>
        <begin position="348"/>
        <end position="367"/>
    </location>
</feature>
<sequence length="462" mass="48954">MPRIVPIILAFAFFMEMMDSTVIATSLPAIAGDIGVSPITLKLALTSYLVALGVFIPISGWMADKFGAKNIFRIALLVFVLGSVACSMSSSLPEFVIARFLQGIGGSMMTPVGRLVLVRAVPKSEFVSAMTWLTIPGLIGPMAGPPLGGFITTYFTWHWIFLINVPIGLLGIWLSSIYLPEVPPRETPKLDWPGFFLSGIAAAGIVFGLSVISLPALPPVVGVAATVLGVVTLVLYIRHARRVPNPILTLKLFRDPVFRLSIIGGTIFRVANGAQPFLMPLMLQMGFGLNPFHSGLITFAGAFGAMSTKFLATRALAAYGFRDTMVMAAAGGAAMIGIAVFFTPDTPIWLIIGSLYLAGFTRSFLFTSSNSLNFTSIAESDASQATSISSVFQQIATALGVAVAGLILETGGWWSGQTLSLFSFHLAFGVTALLSAASLFFIVPLPRDAGADVSGHRAYQAG</sequence>